<evidence type="ECO:0000256" key="1">
    <source>
        <dbReference type="SAM" id="Coils"/>
    </source>
</evidence>
<evidence type="ECO:0000313" key="3">
    <source>
        <dbReference type="Proteomes" id="UP001652661"/>
    </source>
</evidence>
<dbReference type="Proteomes" id="UP001652661">
    <property type="component" value="Chromosome 2R"/>
</dbReference>
<gene>
    <name evidence="4" type="primary">VepD</name>
</gene>
<accession>A0A6P4IF67</accession>
<sequence length="81" mass="9204">MIPQSEGPALFEDSYAGEPHFSEDSACGQSRCGKTQTALEVYQRILQRLERQEDTTKAHQNDLKRQIWIASFTGGTIQYHC</sequence>
<dbReference type="RefSeq" id="XP_017027562.1">
    <property type="nucleotide sequence ID" value="XM_017172073.3"/>
</dbReference>
<proteinExistence type="predicted"/>
<feature type="coiled-coil region" evidence="1">
    <location>
        <begin position="32"/>
        <end position="66"/>
    </location>
</feature>
<reference evidence="3" key="1">
    <citation type="submission" date="2025-05" db="UniProtKB">
        <authorList>
            <consortium name="RefSeq"/>
        </authorList>
    </citation>
    <scope>NUCLEOTIDE SEQUENCE [LARGE SCALE GENOMIC DNA]</scope>
    <source>
        <strain evidence="3">14028-0561.14</strain>
    </source>
</reference>
<protein>
    <submittedName>
        <fullName evidence="4">Ventrally expressed gene D protein</fullName>
    </submittedName>
</protein>
<keyword evidence="3" id="KW-1185">Reference proteome</keyword>
<organism evidence="3 4">
    <name type="scientific">Drosophila kikkawai</name>
    <name type="common">Fruit fly</name>
    <dbReference type="NCBI Taxonomy" id="30033"/>
    <lineage>
        <taxon>Eukaryota</taxon>
        <taxon>Metazoa</taxon>
        <taxon>Ecdysozoa</taxon>
        <taxon>Arthropoda</taxon>
        <taxon>Hexapoda</taxon>
        <taxon>Insecta</taxon>
        <taxon>Pterygota</taxon>
        <taxon>Neoptera</taxon>
        <taxon>Endopterygota</taxon>
        <taxon>Diptera</taxon>
        <taxon>Brachycera</taxon>
        <taxon>Muscomorpha</taxon>
        <taxon>Ephydroidea</taxon>
        <taxon>Drosophilidae</taxon>
        <taxon>Drosophila</taxon>
        <taxon>Sophophora</taxon>
    </lineage>
</organism>
<reference evidence="4" key="2">
    <citation type="submission" date="2025-08" db="UniProtKB">
        <authorList>
            <consortium name="RefSeq"/>
        </authorList>
    </citation>
    <scope>IDENTIFICATION</scope>
    <source>
        <strain evidence="4">14028-0561.14</strain>
        <tissue evidence="4">Whole fly</tissue>
    </source>
</reference>
<dbReference type="OrthoDB" id="7859821at2759"/>
<evidence type="ECO:0000313" key="4">
    <source>
        <dbReference type="RefSeq" id="XP_017027562.1"/>
    </source>
</evidence>
<dbReference type="AlphaFoldDB" id="A0A6P4IF67"/>
<name>A0A6P4IF67_DROKI</name>
<evidence type="ECO:0000256" key="2">
    <source>
        <dbReference type="SAM" id="MobiDB-lite"/>
    </source>
</evidence>
<feature type="region of interest" description="Disordered" evidence="2">
    <location>
        <begin position="1"/>
        <end position="30"/>
    </location>
</feature>
<keyword evidence="1" id="KW-0175">Coiled coil</keyword>